<dbReference type="SUPFAM" id="SSF47459">
    <property type="entry name" value="HLH, helix-loop-helix DNA-binding domain"/>
    <property type="match status" value="1"/>
</dbReference>
<reference evidence="7" key="1">
    <citation type="submission" date="2016-03" db="EMBL/GenBank/DDBJ databases">
        <authorList>
            <person name="Guldener U."/>
        </authorList>
    </citation>
    <scope>NUCLEOTIDE SEQUENCE [LARGE SCALE GENOMIC DNA]</scope>
    <source>
        <strain evidence="7">04CH-RAC-A.6.1</strain>
    </source>
</reference>
<feature type="region of interest" description="Disordered" evidence="4">
    <location>
        <begin position="108"/>
        <end position="129"/>
    </location>
</feature>
<dbReference type="GO" id="GO:0003677">
    <property type="term" value="F:DNA binding"/>
    <property type="evidence" value="ECO:0007669"/>
    <property type="project" value="UniProtKB-KW"/>
</dbReference>
<feature type="region of interest" description="Disordered" evidence="4">
    <location>
        <begin position="441"/>
        <end position="501"/>
    </location>
</feature>
<dbReference type="InterPro" id="IPR036638">
    <property type="entry name" value="HLH_DNA-bd_sf"/>
</dbReference>
<feature type="compositionally biased region" description="Polar residues" evidence="4">
    <location>
        <begin position="108"/>
        <end position="119"/>
    </location>
</feature>
<feature type="region of interest" description="Disordered" evidence="4">
    <location>
        <begin position="1"/>
        <end position="90"/>
    </location>
</feature>
<gene>
    <name evidence="6" type="ORF">RAG0_08467</name>
</gene>
<feature type="coiled-coil region" evidence="3">
    <location>
        <begin position="393"/>
        <end position="434"/>
    </location>
</feature>
<evidence type="ECO:0000256" key="4">
    <source>
        <dbReference type="SAM" id="MobiDB-lite"/>
    </source>
</evidence>
<dbReference type="AlphaFoldDB" id="A0A1E1KR05"/>
<feature type="compositionally biased region" description="Polar residues" evidence="4">
    <location>
        <begin position="62"/>
        <end position="88"/>
    </location>
</feature>
<keyword evidence="1" id="KW-0238">DNA-binding</keyword>
<dbReference type="GO" id="GO:0003700">
    <property type="term" value="F:DNA-binding transcription factor activity"/>
    <property type="evidence" value="ECO:0007669"/>
    <property type="project" value="TreeGrafter"/>
</dbReference>
<dbReference type="PANTHER" id="PTHR10328:SF15">
    <property type="entry name" value="BHLH TRANSCRIPTION FACTOR"/>
    <property type="match status" value="1"/>
</dbReference>
<feature type="compositionally biased region" description="Polar residues" evidence="4">
    <location>
        <begin position="33"/>
        <end position="52"/>
    </location>
</feature>
<keyword evidence="2" id="KW-0539">Nucleus</keyword>
<name>A0A1E1KR05_9HELO</name>
<evidence type="ECO:0000256" key="2">
    <source>
        <dbReference type="ARBA" id="ARBA00023242"/>
    </source>
</evidence>
<keyword evidence="7" id="KW-1185">Reference proteome</keyword>
<proteinExistence type="predicted"/>
<evidence type="ECO:0000313" key="6">
    <source>
        <dbReference type="EMBL" id="CZT00438.1"/>
    </source>
</evidence>
<feature type="region of interest" description="Disordered" evidence="4">
    <location>
        <begin position="147"/>
        <end position="221"/>
    </location>
</feature>
<dbReference type="OrthoDB" id="8964853at2759"/>
<dbReference type="Proteomes" id="UP000178912">
    <property type="component" value="Unassembled WGS sequence"/>
</dbReference>
<sequence length="501" mass="55130">MAMASAHEAQPPKLPAGLAGVLNKPDDHRDSAYYSSRDVSSKHNSTQSNNGASILDPRLSRADSSSATDMTPSPVSNGPNTHPLNSPASGAMSVASIVSPTSYNGFNHQFYDQQSQHNGHGSFGETRRESVDSRLGANFGEMRLASSPYASANPSTTSLQSTLAQQRNPGSAHPDRNSGPFRLSSGYQPNFQRLPDGGHNPRNAPQITGPASGAVARAPEPTRGQAWAFPEEDVQRIPSAAKPGDDIGSRQGTLFFDDSRRNSYADSIASSQYTTESRLPAGQRRLEDGTQVGEYGIQSPEFSMSTHHHSLQHRQVSELANDEGDSPNSSQPYSRTPELRVSHKLAERKRRLEMKDLFDNLRSLQNVERGAKASKWEILSKAIVEHERQTRIIDDQKRQLSRADARLQRLEHELDAARRETNELRTENSQMRSEITALQGHSAPAYHPPPPPAAHSYSHAIPNNEPQQQLPPLRSIPGPEIMNGVQYHDQRTNGYRPAERF</sequence>
<accession>A0A1E1KR05</accession>
<keyword evidence="3" id="KW-0175">Coiled coil</keyword>
<dbReference type="PANTHER" id="PTHR10328">
    <property type="entry name" value="PROTEIN MAX MYC-ASSOCIATED FACTOR X"/>
    <property type="match status" value="1"/>
</dbReference>
<dbReference type="InterPro" id="IPR011598">
    <property type="entry name" value="bHLH_dom"/>
</dbReference>
<dbReference type="PROSITE" id="PS50888">
    <property type="entry name" value="BHLH"/>
    <property type="match status" value="1"/>
</dbReference>
<evidence type="ECO:0000256" key="3">
    <source>
        <dbReference type="SAM" id="Coils"/>
    </source>
</evidence>
<dbReference type="Pfam" id="PF00010">
    <property type="entry name" value="HLH"/>
    <property type="match status" value="1"/>
</dbReference>
<dbReference type="EMBL" id="FJUX01000045">
    <property type="protein sequence ID" value="CZT00438.1"/>
    <property type="molecule type" value="Genomic_DNA"/>
</dbReference>
<feature type="compositionally biased region" description="Low complexity" evidence="4">
    <location>
        <begin position="454"/>
        <end position="473"/>
    </location>
</feature>
<dbReference type="GO" id="GO:0046983">
    <property type="term" value="F:protein dimerization activity"/>
    <property type="evidence" value="ECO:0007669"/>
    <property type="project" value="InterPro"/>
</dbReference>
<feature type="region of interest" description="Disordered" evidence="4">
    <location>
        <begin position="304"/>
        <end position="342"/>
    </location>
</feature>
<evidence type="ECO:0000313" key="7">
    <source>
        <dbReference type="Proteomes" id="UP000178912"/>
    </source>
</evidence>
<evidence type="ECO:0000256" key="1">
    <source>
        <dbReference type="ARBA" id="ARBA00023125"/>
    </source>
</evidence>
<protein>
    <submittedName>
        <fullName evidence="6">Related to Protein esc1</fullName>
    </submittedName>
</protein>
<feature type="domain" description="BHLH" evidence="5">
    <location>
        <begin position="338"/>
        <end position="389"/>
    </location>
</feature>
<feature type="compositionally biased region" description="Polar residues" evidence="4">
    <location>
        <begin position="148"/>
        <end position="169"/>
    </location>
</feature>
<evidence type="ECO:0000259" key="5">
    <source>
        <dbReference type="PROSITE" id="PS50888"/>
    </source>
</evidence>
<dbReference type="GO" id="GO:0045944">
    <property type="term" value="P:positive regulation of transcription by RNA polymerase II"/>
    <property type="evidence" value="ECO:0007669"/>
    <property type="project" value="TreeGrafter"/>
</dbReference>
<dbReference type="Gene3D" id="4.10.280.10">
    <property type="entry name" value="Helix-loop-helix DNA-binding domain"/>
    <property type="match status" value="1"/>
</dbReference>
<dbReference type="GO" id="GO:0090575">
    <property type="term" value="C:RNA polymerase II transcription regulator complex"/>
    <property type="evidence" value="ECO:0007669"/>
    <property type="project" value="TreeGrafter"/>
</dbReference>
<organism evidence="6 7">
    <name type="scientific">Rhynchosporium agropyri</name>
    <dbReference type="NCBI Taxonomy" id="914238"/>
    <lineage>
        <taxon>Eukaryota</taxon>
        <taxon>Fungi</taxon>
        <taxon>Dikarya</taxon>
        <taxon>Ascomycota</taxon>
        <taxon>Pezizomycotina</taxon>
        <taxon>Leotiomycetes</taxon>
        <taxon>Helotiales</taxon>
        <taxon>Ploettnerulaceae</taxon>
        <taxon>Rhynchosporium</taxon>
    </lineage>
</organism>